<comment type="similarity">
    <text evidence="2">Belongs to the bacterial sugar transferase family.</text>
</comment>
<keyword evidence="4 7" id="KW-0812">Transmembrane</keyword>
<dbReference type="InterPro" id="IPR017475">
    <property type="entry name" value="EPS_sugar_tfrase"/>
</dbReference>
<evidence type="ECO:0000256" key="2">
    <source>
        <dbReference type="ARBA" id="ARBA00006464"/>
    </source>
</evidence>
<evidence type="ECO:0000256" key="1">
    <source>
        <dbReference type="ARBA" id="ARBA00004141"/>
    </source>
</evidence>
<dbReference type="Proteomes" id="UP001164965">
    <property type="component" value="Chromosome"/>
</dbReference>
<dbReference type="GO" id="GO:0016740">
    <property type="term" value="F:transferase activity"/>
    <property type="evidence" value="ECO:0007669"/>
    <property type="project" value="UniProtKB-KW"/>
</dbReference>
<feature type="transmembrane region" description="Helical" evidence="7">
    <location>
        <begin position="91"/>
        <end position="108"/>
    </location>
</feature>
<sequence length="486" mass="52747">MHDSKRWQAPYRLRLLVTDTLVVVVAVVAAQLARFGPLDVALSVATDSAVSYTVLSVALVLLWSAFLVAFATRDTRILGAGAEEYRRIGDASLRLFGVIAIVAFVGGFEVARGYLAVAFPLGLVGLVADRWLWRHWLVRRRAQGSYSSTVVVLGSRRAARAMSTQFERESDAGYRVVGVCIPGFDPLRGDRRGRSDELDVDGHVVPVLGDETSVLEALLATGADTVAVTATEALGADGMRALAWELASLDVDLVVAPGVVDVAGPRLRIRPVAGLPLLHVEEPQYEGAGRFAKVAFDAVVAGLALVVASPVLLLSALAIKTTSRGPLLYRAQRVGLRGETFSMLKLRTMEDGASSRVIELAGLDEGSGPLFKIRDDPRVTRVGRILRRTSIDELPQLVNVLRGHMSVVGPRPPLPREVVAYTGDVHRRLLVKPGITGLWQVSGRSDLSWEESVRLDLFYVENWSLVQDLVIVWRTLRAVISPKGAY</sequence>
<protein>
    <submittedName>
        <fullName evidence="9">Sugar transferase</fullName>
    </submittedName>
</protein>
<dbReference type="NCBIfam" id="TIGR03025">
    <property type="entry name" value="EPS_sugtrans"/>
    <property type="match status" value="1"/>
</dbReference>
<keyword evidence="6 7" id="KW-0472">Membrane</keyword>
<evidence type="ECO:0000313" key="10">
    <source>
        <dbReference type="Proteomes" id="UP001164965"/>
    </source>
</evidence>
<evidence type="ECO:0000313" key="9">
    <source>
        <dbReference type="EMBL" id="UZJ24945.1"/>
    </source>
</evidence>
<dbReference type="EMBL" id="CP110615">
    <property type="protein sequence ID" value="UZJ24945.1"/>
    <property type="molecule type" value="Genomic_DNA"/>
</dbReference>
<dbReference type="InterPro" id="IPR003362">
    <property type="entry name" value="Bact_transf"/>
</dbReference>
<feature type="transmembrane region" description="Helical" evidence="7">
    <location>
        <begin position="12"/>
        <end position="32"/>
    </location>
</feature>
<dbReference type="Pfam" id="PF02397">
    <property type="entry name" value="Bac_transf"/>
    <property type="match status" value="1"/>
</dbReference>
<name>A0ABY6NZY8_9NOCA</name>
<evidence type="ECO:0000256" key="6">
    <source>
        <dbReference type="ARBA" id="ARBA00023136"/>
    </source>
</evidence>
<feature type="domain" description="Bacterial sugar transferase" evidence="8">
    <location>
        <begin position="293"/>
        <end position="480"/>
    </location>
</feature>
<dbReference type="PANTHER" id="PTHR30576:SF10">
    <property type="entry name" value="SLL5057 PROTEIN"/>
    <property type="match status" value="1"/>
</dbReference>
<feature type="transmembrane region" description="Helical" evidence="7">
    <location>
        <begin position="294"/>
        <end position="319"/>
    </location>
</feature>
<comment type="subcellular location">
    <subcellularLocation>
        <location evidence="1">Membrane</location>
        <topology evidence="1">Multi-pass membrane protein</topology>
    </subcellularLocation>
</comment>
<keyword evidence="5 7" id="KW-1133">Transmembrane helix</keyword>
<organism evidence="9 10">
    <name type="scientific">Rhodococcus antarcticus</name>
    <dbReference type="NCBI Taxonomy" id="2987751"/>
    <lineage>
        <taxon>Bacteria</taxon>
        <taxon>Bacillati</taxon>
        <taxon>Actinomycetota</taxon>
        <taxon>Actinomycetes</taxon>
        <taxon>Mycobacteriales</taxon>
        <taxon>Nocardiaceae</taxon>
        <taxon>Rhodococcus</taxon>
    </lineage>
</organism>
<accession>A0ABY6NZY8</accession>
<dbReference type="RefSeq" id="WP_265383051.1">
    <property type="nucleotide sequence ID" value="NZ_CP110615.1"/>
</dbReference>
<feature type="transmembrane region" description="Helical" evidence="7">
    <location>
        <begin position="52"/>
        <end position="71"/>
    </location>
</feature>
<gene>
    <name evidence="9" type="ORF">RHODO2019_00015</name>
</gene>
<evidence type="ECO:0000256" key="5">
    <source>
        <dbReference type="ARBA" id="ARBA00022989"/>
    </source>
</evidence>
<keyword evidence="10" id="KW-1185">Reference proteome</keyword>
<evidence type="ECO:0000259" key="8">
    <source>
        <dbReference type="Pfam" id="PF02397"/>
    </source>
</evidence>
<proteinExistence type="inferred from homology"/>
<evidence type="ECO:0000256" key="4">
    <source>
        <dbReference type="ARBA" id="ARBA00022692"/>
    </source>
</evidence>
<reference evidence="9" key="1">
    <citation type="submission" date="2022-10" db="EMBL/GenBank/DDBJ databases">
        <title>Rhodococcus sp.75.</title>
        <authorList>
            <person name="Sun M."/>
        </authorList>
    </citation>
    <scope>NUCLEOTIDE SEQUENCE</scope>
    <source>
        <strain evidence="9">75</strain>
    </source>
</reference>
<evidence type="ECO:0000256" key="7">
    <source>
        <dbReference type="SAM" id="Phobius"/>
    </source>
</evidence>
<dbReference type="PANTHER" id="PTHR30576">
    <property type="entry name" value="COLANIC BIOSYNTHESIS UDP-GLUCOSE LIPID CARRIER TRANSFERASE"/>
    <property type="match status" value="1"/>
</dbReference>
<keyword evidence="3 9" id="KW-0808">Transferase</keyword>
<feature type="transmembrane region" description="Helical" evidence="7">
    <location>
        <begin position="114"/>
        <end position="133"/>
    </location>
</feature>
<evidence type="ECO:0000256" key="3">
    <source>
        <dbReference type="ARBA" id="ARBA00022679"/>
    </source>
</evidence>